<organism evidence="1 2">
    <name type="scientific">Paractinoplanes globisporus</name>
    <dbReference type="NCBI Taxonomy" id="113565"/>
    <lineage>
        <taxon>Bacteria</taxon>
        <taxon>Bacillati</taxon>
        <taxon>Actinomycetota</taxon>
        <taxon>Actinomycetes</taxon>
        <taxon>Micromonosporales</taxon>
        <taxon>Micromonosporaceae</taxon>
        <taxon>Paractinoplanes</taxon>
    </lineage>
</organism>
<gene>
    <name evidence="1" type="ORF">ACFY35_17710</name>
</gene>
<evidence type="ECO:0000313" key="2">
    <source>
        <dbReference type="Proteomes" id="UP001602245"/>
    </source>
</evidence>
<protein>
    <recommendedName>
        <fullName evidence="3">AbiEi antitoxin C-terminal domain-containing protein</fullName>
    </recommendedName>
</protein>
<dbReference type="EMBL" id="JBIAZU010000003">
    <property type="protein sequence ID" value="MFF5291281.1"/>
    <property type="molecule type" value="Genomic_DNA"/>
</dbReference>
<reference evidence="1 2" key="1">
    <citation type="submission" date="2024-10" db="EMBL/GenBank/DDBJ databases">
        <title>The Natural Products Discovery Center: Release of the First 8490 Sequenced Strains for Exploring Actinobacteria Biosynthetic Diversity.</title>
        <authorList>
            <person name="Kalkreuter E."/>
            <person name="Kautsar S.A."/>
            <person name="Yang D."/>
            <person name="Bader C.D."/>
            <person name="Teijaro C.N."/>
            <person name="Fluegel L."/>
            <person name="Davis C.M."/>
            <person name="Simpson J.R."/>
            <person name="Lauterbach L."/>
            <person name="Steele A.D."/>
            <person name="Gui C."/>
            <person name="Meng S."/>
            <person name="Li G."/>
            <person name="Viehrig K."/>
            <person name="Ye F."/>
            <person name="Su P."/>
            <person name="Kiefer A.F."/>
            <person name="Nichols A."/>
            <person name="Cepeda A.J."/>
            <person name="Yan W."/>
            <person name="Fan B."/>
            <person name="Jiang Y."/>
            <person name="Adhikari A."/>
            <person name="Zheng C.-J."/>
            <person name="Schuster L."/>
            <person name="Cowan T.M."/>
            <person name="Smanski M.J."/>
            <person name="Chevrette M.G."/>
            <person name="De Carvalho L.P.S."/>
            <person name="Shen B."/>
        </authorList>
    </citation>
    <scope>NUCLEOTIDE SEQUENCE [LARGE SCALE GENOMIC DNA]</scope>
    <source>
        <strain evidence="1 2">NPDC000087</strain>
    </source>
</reference>
<evidence type="ECO:0008006" key="3">
    <source>
        <dbReference type="Google" id="ProtNLM"/>
    </source>
</evidence>
<dbReference type="RefSeq" id="WP_020514160.1">
    <property type="nucleotide sequence ID" value="NZ_JBIAZU010000003.1"/>
</dbReference>
<sequence>MNHLSTLPSTSEQARHALLLLGAPASARLVVDVHAALFDGDLSVGALVRERVPGLCAALRGDLSAAPGLVALAQWPLSRRIVTPAARRGDELAMIVRVAEFVTMAPSASPATARLLRELAQRVPHGVEALDLAEAARAALTDPRLVAQIAAEAPAREALLARAADLDERQQLYGVQAVPHQRGNG</sequence>
<name>A0ABW6WDA1_9ACTN</name>
<comment type="caution">
    <text evidence="1">The sequence shown here is derived from an EMBL/GenBank/DDBJ whole genome shotgun (WGS) entry which is preliminary data.</text>
</comment>
<accession>A0ABW6WDA1</accession>
<keyword evidence="2" id="KW-1185">Reference proteome</keyword>
<dbReference type="Proteomes" id="UP001602245">
    <property type="component" value="Unassembled WGS sequence"/>
</dbReference>
<proteinExistence type="predicted"/>
<evidence type="ECO:0000313" key="1">
    <source>
        <dbReference type="EMBL" id="MFF5291281.1"/>
    </source>
</evidence>